<dbReference type="PANTHER" id="PTHR30466:SF11">
    <property type="entry name" value="FLAVIN-DEPENDENT MONOOXYGENASE, REDUCTASE SUBUNIT HSAB"/>
    <property type="match status" value="1"/>
</dbReference>
<dbReference type="RefSeq" id="WP_205168009.1">
    <property type="nucleotide sequence ID" value="NZ_JAFBDZ010000001.1"/>
</dbReference>
<reference evidence="4 5" key="1">
    <citation type="submission" date="2021-01" db="EMBL/GenBank/DDBJ databases">
        <title>Genomic Encyclopedia of Type Strains, Phase IV (KMG-IV): sequencing the most valuable type-strain genomes for metagenomic binning, comparative biology and taxonomic classification.</title>
        <authorList>
            <person name="Goeker M."/>
        </authorList>
    </citation>
    <scope>NUCLEOTIDE SEQUENCE [LARGE SCALE GENOMIC DNA]</scope>
    <source>
        <strain evidence="4 5">DSM 24834</strain>
    </source>
</reference>
<evidence type="ECO:0000256" key="1">
    <source>
        <dbReference type="ARBA" id="ARBA00008898"/>
    </source>
</evidence>
<evidence type="ECO:0000256" key="2">
    <source>
        <dbReference type="ARBA" id="ARBA00023002"/>
    </source>
</evidence>
<keyword evidence="2" id="KW-0560">Oxidoreductase</keyword>
<organism evidence="4 5">
    <name type="scientific">Rossellomorea pakistanensis</name>
    <dbReference type="NCBI Taxonomy" id="992288"/>
    <lineage>
        <taxon>Bacteria</taxon>
        <taxon>Bacillati</taxon>
        <taxon>Bacillota</taxon>
        <taxon>Bacilli</taxon>
        <taxon>Bacillales</taxon>
        <taxon>Bacillaceae</taxon>
        <taxon>Rossellomorea</taxon>
    </lineage>
</organism>
<dbReference type="PANTHER" id="PTHR30466">
    <property type="entry name" value="FLAVIN REDUCTASE"/>
    <property type="match status" value="1"/>
</dbReference>
<evidence type="ECO:0000313" key="4">
    <source>
        <dbReference type="EMBL" id="MBM7583774.1"/>
    </source>
</evidence>
<comment type="caution">
    <text evidence="4">The sequence shown here is derived from an EMBL/GenBank/DDBJ whole genome shotgun (WGS) entry which is preliminary data.</text>
</comment>
<evidence type="ECO:0000259" key="3">
    <source>
        <dbReference type="SMART" id="SM00903"/>
    </source>
</evidence>
<protein>
    <submittedName>
        <fullName evidence="4">Flavin reductase (DIM6/NTAB) family NADH-FMN oxidoreductase RutF</fullName>
    </submittedName>
</protein>
<dbReference type="Gene3D" id="2.30.110.10">
    <property type="entry name" value="Electron Transport, Fmn-binding Protein, Chain A"/>
    <property type="match status" value="1"/>
</dbReference>
<dbReference type="InterPro" id="IPR050268">
    <property type="entry name" value="NADH-dep_flavin_reductase"/>
</dbReference>
<evidence type="ECO:0000313" key="5">
    <source>
        <dbReference type="Proteomes" id="UP001646157"/>
    </source>
</evidence>
<name>A0ABS2N7M8_9BACI</name>
<dbReference type="InterPro" id="IPR012349">
    <property type="entry name" value="Split_barrel_FMN-bd"/>
</dbReference>
<sequence length="160" mass="18019">MDIRDLRNCLGKFATGVTVVTWNSEIHQKQGITVNSFTSVSLDPPLVLVSIDKKAKANERMQDKPFVINILSSGQEAIAWQFAGKEQLGLQIEWEDSNYGPKIQGSLATIECSPWKEYDGGDHVLYVGEVKNYHYEEGNALVFFQGKFLETNSIDNYVKK</sequence>
<proteinExistence type="inferred from homology"/>
<accession>A0ABS2N7M8</accession>
<feature type="domain" description="Flavin reductase like" evidence="3">
    <location>
        <begin position="10"/>
        <end position="150"/>
    </location>
</feature>
<dbReference type="Pfam" id="PF01613">
    <property type="entry name" value="Flavin_Reduct"/>
    <property type="match status" value="1"/>
</dbReference>
<comment type="similarity">
    <text evidence="1">Belongs to the non-flavoprotein flavin reductase family.</text>
</comment>
<dbReference type="Proteomes" id="UP001646157">
    <property type="component" value="Unassembled WGS sequence"/>
</dbReference>
<dbReference type="SMART" id="SM00903">
    <property type="entry name" value="Flavin_Reduct"/>
    <property type="match status" value="1"/>
</dbReference>
<gene>
    <name evidence="4" type="ORF">JOC86_000311</name>
</gene>
<dbReference type="InterPro" id="IPR002563">
    <property type="entry name" value="Flavin_Rdtase-like_dom"/>
</dbReference>
<dbReference type="EMBL" id="JAFBDZ010000001">
    <property type="protein sequence ID" value="MBM7583774.1"/>
    <property type="molecule type" value="Genomic_DNA"/>
</dbReference>
<dbReference type="SUPFAM" id="SSF50475">
    <property type="entry name" value="FMN-binding split barrel"/>
    <property type="match status" value="1"/>
</dbReference>
<keyword evidence="5" id="KW-1185">Reference proteome</keyword>